<dbReference type="PANTHER" id="PTHR33074">
    <property type="entry name" value="EXPRESSED PROTEIN-RELATED"/>
    <property type="match status" value="1"/>
</dbReference>
<organism evidence="2 3">
    <name type="scientific">Digitaria exilis</name>
    <dbReference type="NCBI Taxonomy" id="1010633"/>
    <lineage>
        <taxon>Eukaryota</taxon>
        <taxon>Viridiplantae</taxon>
        <taxon>Streptophyta</taxon>
        <taxon>Embryophyta</taxon>
        <taxon>Tracheophyta</taxon>
        <taxon>Spermatophyta</taxon>
        <taxon>Magnoliopsida</taxon>
        <taxon>Liliopsida</taxon>
        <taxon>Poales</taxon>
        <taxon>Poaceae</taxon>
        <taxon>PACMAD clade</taxon>
        <taxon>Panicoideae</taxon>
        <taxon>Panicodae</taxon>
        <taxon>Paniceae</taxon>
        <taxon>Anthephorinae</taxon>
        <taxon>Digitaria</taxon>
    </lineage>
</organism>
<evidence type="ECO:0000313" key="3">
    <source>
        <dbReference type="Proteomes" id="UP000636709"/>
    </source>
</evidence>
<dbReference type="AlphaFoldDB" id="A0A835C3D1"/>
<reference evidence="2" key="1">
    <citation type="submission" date="2020-07" db="EMBL/GenBank/DDBJ databases">
        <title>Genome sequence and genetic diversity analysis of an under-domesticated orphan crop, white fonio (Digitaria exilis).</title>
        <authorList>
            <person name="Bennetzen J.L."/>
            <person name="Chen S."/>
            <person name="Ma X."/>
            <person name="Wang X."/>
            <person name="Yssel A.E.J."/>
            <person name="Chaluvadi S.R."/>
            <person name="Johnson M."/>
            <person name="Gangashetty P."/>
            <person name="Hamidou F."/>
            <person name="Sanogo M.D."/>
            <person name="Zwaenepoel A."/>
            <person name="Wallace J."/>
            <person name="Van De Peer Y."/>
            <person name="Van Deynze A."/>
        </authorList>
    </citation>
    <scope>NUCLEOTIDE SEQUENCE</scope>
    <source>
        <tissue evidence="2">Leaves</tissue>
    </source>
</reference>
<dbReference type="InterPro" id="IPR011676">
    <property type="entry name" value="DUF1618"/>
</dbReference>
<evidence type="ECO:0000259" key="1">
    <source>
        <dbReference type="Pfam" id="PF07762"/>
    </source>
</evidence>
<dbReference type="Pfam" id="PF07762">
    <property type="entry name" value="DUF1618"/>
    <property type="match status" value="1"/>
</dbReference>
<keyword evidence="3" id="KW-1185">Reference proteome</keyword>
<name>A0A835C3D1_9POAL</name>
<dbReference type="EMBL" id="JACEFO010001727">
    <property type="protein sequence ID" value="KAF8716281.1"/>
    <property type="molecule type" value="Genomic_DNA"/>
</dbReference>
<dbReference type="PANTHER" id="PTHR33074:SF42">
    <property type="entry name" value="DUF1618 DOMAIN-CONTAINING PROTEIN"/>
    <property type="match status" value="1"/>
</dbReference>
<accession>A0A835C3D1</accession>
<evidence type="ECO:0000313" key="2">
    <source>
        <dbReference type="EMBL" id="KAF8716281.1"/>
    </source>
</evidence>
<protein>
    <recommendedName>
        <fullName evidence="1">DUF1618 domain-containing protein</fullName>
    </recommendedName>
</protein>
<proteinExistence type="predicted"/>
<sequence length="217" mass="24457">MRLDSPEAKKYDYASKVITIGGERGSVGWVDLWKGILICDLLKDSDRLRYIPLPSLVHSLRGGPPLLVRDITVFRKDYIKFFDMCLYVGSDSWVIKGWEAATWRREVSWTEWKEDRRIKVSNDQAFSNQQGDDGTRPILKGVYSGFPSLSLHDDDVVYIMDKSDLLDKKASVMVVDMSNQTLKGAADFGSGRLLGYSLAYIQSAISKYLVFGALPVS</sequence>
<dbReference type="Proteomes" id="UP000636709">
    <property type="component" value="Unassembled WGS sequence"/>
</dbReference>
<comment type="caution">
    <text evidence="2">The sequence shown here is derived from an EMBL/GenBank/DDBJ whole genome shotgun (WGS) entry which is preliminary data.</text>
</comment>
<feature type="domain" description="DUF1618" evidence="1">
    <location>
        <begin position="29"/>
        <end position="158"/>
    </location>
</feature>
<dbReference type="OrthoDB" id="681064at2759"/>
<gene>
    <name evidence="2" type="ORF">HU200_026566</name>
</gene>